<sequence length="220" mass="24910">MRMAGWDGDDHGGVPDPERSLARTRAHLADGVMAWRSSFGAGVPSTRPDDLEPWIRGITEFYAALPYRLVEEYVGPDPEDARRLVARLRFERTDIDQLRADLARRRRPGGRGGGGRGDADHRRPPSPGFGPWDPPHRDVVLLAESLTHHRAELDRRLPVYLPRFSAPRSKRQLLDEWVRAMKELFAGHPYRLADEEIAADATDPDWLTARLRFERLAPGG</sequence>
<dbReference type="RefSeq" id="WP_052762404.1">
    <property type="nucleotide sequence ID" value="NZ_KQ061226.1"/>
</dbReference>
<keyword evidence="3" id="KW-1185">Reference proteome</keyword>
<reference evidence="3" key="1">
    <citation type="submission" date="2016-10" db="EMBL/GenBank/DDBJ databases">
        <authorList>
            <person name="Varghese N."/>
            <person name="Submissions S."/>
        </authorList>
    </citation>
    <scope>NUCLEOTIDE SEQUENCE [LARGE SCALE GENOMIC DNA]</scope>
    <source>
        <strain evidence="3">DSM 45079</strain>
    </source>
</reference>
<organism evidence="2 3">
    <name type="scientific">Jiangella alkaliphila</name>
    <dbReference type="NCBI Taxonomy" id="419479"/>
    <lineage>
        <taxon>Bacteria</taxon>
        <taxon>Bacillati</taxon>
        <taxon>Actinomycetota</taxon>
        <taxon>Actinomycetes</taxon>
        <taxon>Jiangellales</taxon>
        <taxon>Jiangellaceae</taxon>
        <taxon>Jiangella</taxon>
    </lineage>
</organism>
<evidence type="ECO:0000256" key="1">
    <source>
        <dbReference type="SAM" id="MobiDB-lite"/>
    </source>
</evidence>
<proteinExistence type="predicted"/>
<gene>
    <name evidence="2" type="ORF">SAMN04488563_2387</name>
</gene>
<name>A0A1H2J813_9ACTN</name>
<evidence type="ECO:0000313" key="3">
    <source>
        <dbReference type="Proteomes" id="UP000182977"/>
    </source>
</evidence>
<dbReference type="STRING" id="419479.SAMN04488563_2387"/>
<accession>A0A1H2J813</accession>
<dbReference type="AlphaFoldDB" id="A0A1H2J813"/>
<feature type="region of interest" description="Disordered" evidence="1">
    <location>
        <begin position="99"/>
        <end position="135"/>
    </location>
</feature>
<dbReference type="EMBL" id="LT629791">
    <property type="protein sequence ID" value="SDU52316.1"/>
    <property type="molecule type" value="Genomic_DNA"/>
</dbReference>
<evidence type="ECO:0000313" key="2">
    <source>
        <dbReference type="EMBL" id="SDU52316.1"/>
    </source>
</evidence>
<dbReference type="Proteomes" id="UP000182977">
    <property type="component" value="Chromosome I"/>
</dbReference>
<protein>
    <submittedName>
        <fullName evidence="2">Uncharacterized protein</fullName>
    </submittedName>
</protein>